<proteinExistence type="inferred from homology"/>
<dbReference type="GO" id="GO:0006310">
    <property type="term" value="P:DNA recombination"/>
    <property type="evidence" value="ECO:0007669"/>
    <property type="project" value="UniProtKB-KW"/>
</dbReference>
<keyword evidence="3" id="KW-0808">Transferase</keyword>
<dbReference type="Pfam" id="PF00589">
    <property type="entry name" value="Phage_integrase"/>
    <property type="match status" value="1"/>
</dbReference>
<keyword evidence="5" id="KW-0238">DNA-binding</keyword>
<evidence type="ECO:0000256" key="2">
    <source>
        <dbReference type="ARBA" id="ARBA00016082"/>
    </source>
</evidence>
<sequence length="358" mass="39587">MYHYNFIVSQGSSVEQMGRKKNPIPTHLIHSTTGIGFIKWSGATLYTSADPVEASRKYHEYCRNIDLFGHPTPPKSTASITTADLAARYHAHVIKTKPPESKEDKPVGVAMRWLATVDCPADQYTPAKLVGLRQQWVDDGQSVSTISKKHNYVLCAFRWAAQMDLVPATVWTSLTTVTKIKPGRSAAKQPRKVHPVSDEHLDAVIPHLKPDVAAAVEFQRLTGCRSAEVLRLTMGQVDGSTYRPVKHKNAWRGKARTIHLGNRALSLIAKWATDDPHRPLFLSMDSAEYGKRIKRACKRAGVPHFSPHQIRHAHGTLVRAKYGLDAAQAALGHSSARTTEIYAEVSQALAKKVSDDIG</sequence>
<keyword evidence="4" id="KW-0378">Hydrolase</keyword>
<name>A0A6J7WC87_9CAUD</name>
<dbReference type="PANTHER" id="PTHR30349:SF41">
    <property type="entry name" value="INTEGRASE_RECOMBINASE PROTEIN MJ0367-RELATED"/>
    <property type="match status" value="1"/>
</dbReference>
<dbReference type="GO" id="GO:0016740">
    <property type="term" value="F:transferase activity"/>
    <property type="evidence" value="ECO:0007669"/>
    <property type="project" value="UniProtKB-KW"/>
</dbReference>
<keyword evidence="7" id="KW-1160">Virus entry into host cell</keyword>
<dbReference type="GO" id="GO:0015074">
    <property type="term" value="P:DNA integration"/>
    <property type="evidence" value="ECO:0007669"/>
    <property type="project" value="InterPro"/>
</dbReference>
<evidence type="ECO:0000256" key="4">
    <source>
        <dbReference type="ARBA" id="ARBA00022801"/>
    </source>
</evidence>
<keyword evidence="7" id="KW-1179">Viral genome integration</keyword>
<dbReference type="GO" id="GO:0003677">
    <property type="term" value="F:DNA binding"/>
    <property type="evidence" value="ECO:0007669"/>
    <property type="project" value="UniProtKB-KW"/>
</dbReference>
<dbReference type="SUPFAM" id="SSF56349">
    <property type="entry name" value="DNA breaking-rejoining enzymes"/>
    <property type="match status" value="1"/>
</dbReference>
<keyword evidence="7" id="KW-0229">DNA integration</keyword>
<dbReference type="PANTHER" id="PTHR30349">
    <property type="entry name" value="PHAGE INTEGRASE-RELATED"/>
    <property type="match status" value="1"/>
</dbReference>
<keyword evidence="6" id="KW-0233">DNA recombination</keyword>
<dbReference type="EMBL" id="LR798229">
    <property type="protein sequence ID" value="CAB5207021.1"/>
    <property type="molecule type" value="Genomic_DNA"/>
</dbReference>
<dbReference type="Gene3D" id="1.10.443.10">
    <property type="entry name" value="Intergrase catalytic core"/>
    <property type="match status" value="1"/>
</dbReference>
<dbReference type="InterPro" id="IPR050090">
    <property type="entry name" value="Tyrosine_recombinase_XerCD"/>
</dbReference>
<dbReference type="InterPro" id="IPR011010">
    <property type="entry name" value="DNA_brk_join_enz"/>
</dbReference>
<reference evidence="9" key="1">
    <citation type="submission" date="2020-05" db="EMBL/GenBank/DDBJ databases">
        <authorList>
            <person name="Chiriac C."/>
            <person name="Salcher M."/>
            <person name="Ghai R."/>
            <person name="Kavagutti S V."/>
        </authorList>
    </citation>
    <scope>NUCLEOTIDE SEQUENCE</scope>
</reference>
<dbReference type="GO" id="GO:0044826">
    <property type="term" value="P:viral genome integration into host DNA"/>
    <property type="evidence" value="ECO:0007669"/>
    <property type="project" value="UniProtKB-KW"/>
</dbReference>
<gene>
    <name evidence="9" type="ORF">UFOVP184_14</name>
</gene>
<evidence type="ECO:0000313" key="9">
    <source>
        <dbReference type="EMBL" id="CAB5207021.1"/>
    </source>
</evidence>
<evidence type="ECO:0000256" key="3">
    <source>
        <dbReference type="ARBA" id="ARBA00022679"/>
    </source>
</evidence>
<dbReference type="GO" id="GO:0075713">
    <property type="term" value="P:establishment of integrated proviral latency"/>
    <property type="evidence" value="ECO:0007669"/>
    <property type="project" value="UniProtKB-KW"/>
</dbReference>
<dbReference type="GO" id="GO:0016787">
    <property type="term" value="F:hydrolase activity"/>
    <property type="evidence" value="ECO:0007669"/>
    <property type="project" value="UniProtKB-KW"/>
</dbReference>
<comment type="similarity">
    <text evidence="1">Belongs to the 'phage' integrase family.</text>
</comment>
<evidence type="ECO:0000256" key="6">
    <source>
        <dbReference type="ARBA" id="ARBA00023172"/>
    </source>
</evidence>
<dbReference type="InterPro" id="IPR002104">
    <property type="entry name" value="Integrase_catalytic"/>
</dbReference>
<protein>
    <recommendedName>
        <fullName evidence="2">Integrase</fullName>
    </recommendedName>
</protein>
<feature type="domain" description="Tyr recombinase" evidence="8">
    <location>
        <begin position="191"/>
        <end position="355"/>
    </location>
</feature>
<evidence type="ECO:0000259" key="8">
    <source>
        <dbReference type="PROSITE" id="PS51898"/>
    </source>
</evidence>
<evidence type="ECO:0000256" key="7">
    <source>
        <dbReference type="ARBA" id="ARBA00023195"/>
    </source>
</evidence>
<dbReference type="InterPro" id="IPR013762">
    <property type="entry name" value="Integrase-like_cat_sf"/>
</dbReference>
<organism evidence="9">
    <name type="scientific">uncultured Caudovirales phage</name>
    <dbReference type="NCBI Taxonomy" id="2100421"/>
    <lineage>
        <taxon>Viruses</taxon>
        <taxon>Duplodnaviria</taxon>
        <taxon>Heunggongvirae</taxon>
        <taxon>Uroviricota</taxon>
        <taxon>Caudoviricetes</taxon>
        <taxon>Peduoviridae</taxon>
        <taxon>Maltschvirus</taxon>
        <taxon>Maltschvirus maltsch</taxon>
    </lineage>
</organism>
<accession>A0A6J7WC87</accession>
<evidence type="ECO:0000256" key="1">
    <source>
        <dbReference type="ARBA" id="ARBA00008857"/>
    </source>
</evidence>
<evidence type="ECO:0000256" key="5">
    <source>
        <dbReference type="ARBA" id="ARBA00023125"/>
    </source>
</evidence>
<dbReference type="PROSITE" id="PS51898">
    <property type="entry name" value="TYR_RECOMBINASE"/>
    <property type="match status" value="1"/>
</dbReference>